<protein>
    <submittedName>
        <fullName evidence="2">Uncharacterized protein</fullName>
    </submittedName>
</protein>
<dbReference type="Proteomes" id="UP000287651">
    <property type="component" value="Unassembled WGS sequence"/>
</dbReference>
<name>A0A427AQF9_ENSVE</name>
<feature type="compositionally biased region" description="Basic and acidic residues" evidence="1">
    <location>
        <begin position="85"/>
        <end position="97"/>
    </location>
</feature>
<dbReference type="PANTHER" id="PTHR33494">
    <property type="entry name" value="OS02G0793800 PROTEIN"/>
    <property type="match status" value="1"/>
</dbReference>
<accession>A0A427AQF9</accession>
<dbReference type="EMBL" id="AMZH03001668">
    <property type="protein sequence ID" value="RRT78469.1"/>
    <property type="molecule type" value="Genomic_DNA"/>
</dbReference>
<evidence type="ECO:0000256" key="1">
    <source>
        <dbReference type="SAM" id="MobiDB-lite"/>
    </source>
</evidence>
<dbReference type="PANTHER" id="PTHR33494:SF1">
    <property type="entry name" value="C2H2-TYPE DOMAIN-CONTAINING PROTEIN-RELATED"/>
    <property type="match status" value="1"/>
</dbReference>
<proteinExistence type="predicted"/>
<evidence type="ECO:0000313" key="2">
    <source>
        <dbReference type="EMBL" id="RRT78469.1"/>
    </source>
</evidence>
<sequence length="152" mass="16527">MSIDDFVNQIGHCISEQISSGNPELSGMVVPDKEMLEELAQCLFSDSQMPASDERSIMSKVNSFCSLLQKDAGTVHSKQTNAGDSDFHDGTSEKHTPPTEGEFIDISGAKTASSISRKDSFGELLMHLPRIASLPQFLFNIAEDEEDSSPSN</sequence>
<organism evidence="2 3">
    <name type="scientific">Ensete ventricosum</name>
    <name type="common">Abyssinian banana</name>
    <name type="synonym">Musa ensete</name>
    <dbReference type="NCBI Taxonomy" id="4639"/>
    <lineage>
        <taxon>Eukaryota</taxon>
        <taxon>Viridiplantae</taxon>
        <taxon>Streptophyta</taxon>
        <taxon>Embryophyta</taxon>
        <taxon>Tracheophyta</taxon>
        <taxon>Spermatophyta</taxon>
        <taxon>Magnoliopsida</taxon>
        <taxon>Liliopsida</taxon>
        <taxon>Zingiberales</taxon>
        <taxon>Musaceae</taxon>
        <taxon>Ensete</taxon>
    </lineage>
</organism>
<reference evidence="2 3" key="1">
    <citation type="journal article" date="2014" name="Agronomy (Basel)">
        <title>A Draft Genome Sequence for Ensete ventricosum, the Drought-Tolerant Tree Against Hunger.</title>
        <authorList>
            <person name="Harrison J."/>
            <person name="Moore K.A."/>
            <person name="Paszkiewicz K."/>
            <person name="Jones T."/>
            <person name="Grant M."/>
            <person name="Ambacheew D."/>
            <person name="Muzemil S."/>
            <person name="Studholme D.J."/>
        </authorList>
    </citation>
    <scope>NUCLEOTIDE SEQUENCE [LARGE SCALE GENOMIC DNA]</scope>
</reference>
<gene>
    <name evidence="2" type="ORF">B296_00001802</name>
</gene>
<evidence type="ECO:0000313" key="3">
    <source>
        <dbReference type="Proteomes" id="UP000287651"/>
    </source>
</evidence>
<comment type="caution">
    <text evidence="2">The sequence shown here is derived from an EMBL/GenBank/DDBJ whole genome shotgun (WGS) entry which is preliminary data.</text>
</comment>
<dbReference type="AlphaFoldDB" id="A0A427AQF9"/>
<feature type="region of interest" description="Disordered" evidence="1">
    <location>
        <begin position="75"/>
        <end position="102"/>
    </location>
</feature>